<protein>
    <submittedName>
        <fullName evidence="1">Uncharacterized protein</fullName>
    </submittedName>
</protein>
<accession>C5B7Z8</accession>
<name>C5B7Z8_EDWI9</name>
<dbReference type="KEGG" id="eic:NT01EI_1548"/>
<proteinExistence type="predicted"/>
<gene>
    <name evidence="1" type="ordered locus">NT01EI_1548</name>
</gene>
<sequence>MNVNADHERTSKENIVHQIQLIRGITDEKVTAIHKALDECSPKHPIFYEDDMDIHLHPKLIPKSVQTVNCVDNKSA</sequence>
<dbReference type="EMBL" id="CP001600">
    <property type="protein sequence ID" value="ACR68734.1"/>
    <property type="molecule type" value="Genomic_DNA"/>
</dbReference>
<reference evidence="1 2" key="2">
    <citation type="journal article" date="2012" name="J. Bacteriol.">
        <title>Genome Sequence of Edwardsiella ictaluri 93-146, a Strain Associated with a Natural Channel Catfish Outbreak of Enteric Septicemia of Catfish.</title>
        <authorList>
            <person name="Williams M.L."/>
            <person name="Gillaspy A.F."/>
            <person name="Dyer D.W."/>
            <person name="Thune R.L."/>
            <person name="Waldbieser G.C."/>
            <person name="Schuster S.C."/>
            <person name="Gipson J."/>
            <person name="Zaitshik J."/>
            <person name="Landry C."/>
            <person name="Banes M.M."/>
            <person name="Lawrence M.L."/>
        </authorList>
    </citation>
    <scope>NUCLEOTIDE SEQUENCE [LARGE SCALE GENOMIC DNA]</scope>
    <source>
        <strain evidence="1 2">93-146</strain>
    </source>
</reference>
<organism evidence="1 2">
    <name type="scientific">Edwardsiella ictaluri (strain 93-146)</name>
    <dbReference type="NCBI Taxonomy" id="634503"/>
    <lineage>
        <taxon>Bacteria</taxon>
        <taxon>Pseudomonadati</taxon>
        <taxon>Pseudomonadota</taxon>
        <taxon>Gammaproteobacteria</taxon>
        <taxon>Enterobacterales</taxon>
        <taxon>Hafniaceae</taxon>
        <taxon>Edwardsiella</taxon>
    </lineage>
</organism>
<evidence type="ECO:0000313" key="2">
    <source>
        <dbReference type="Proteomes" id="UP000001485"/>
    </source>
</evidence>
<evidence type="ECO:0000313" key="1">
    <source>
        <dbReference type="EMBL" id="ACR68734.1"/>
    </source>
</evidence>
<dbReference type="HOGENOM" id="CLU_2648732_0_0_6"/>
<dbReference type="Proteomes" id="UP000001485">
    <property type="component" value="Chromosome"/>
</dbReference>
<dbReference type="AlphaFoldDB" id="C5B7Z8"/>
<reference evidence="2" key="1">
    <citation type="submission" date="2009-03" db="EMBL/GenBank/DDBJ databases">
        <title>Complete genome sequence of Edwardsiella ictaluri 93-146.</title>
        <authorList>
            <person name="Williams M.L."/>
            <person name="Gillaspy A.F."/>
            <person name="Dyer D.W."/>
            <person name="Thune R.L."/>
            <person name="Waldbieser G.C."/>
            <person name="Schuster S.C."/>
            <person name="Gipson J."/>
            <person name="Zaitshik J."/>
            <person name="Landry C."/>
            <person name="Lawrence M.L."/>
        </authorList>
    </citation>
    <scope>NUCLEOTIDE SEQUENCE [LARGE SCALE GENOMIC DNA]</scope>
    <source>
        <strain evidence="2">93-146</strain>
    </source>
</reference>